<gene>
    <name evidence="1" type="ORF">MAQA_00600</name>
</gene>
<comment type="caution">
    <text evidence="1">The sequence shown here is derived from an EMBL/GenBank/DDBJ whole genome shotgun (WGS) entry which is preliminary data.</text>
</comment>
<proteinExistence type="predicted"/>
<protein>
    <submittedName>
        <fullName evidence="1">Threonine aldolase</fullName>
    </submittedName>
</protein>
<name>W7BFB2_9LIST</name>
<dbReference type="InterPro" id="IPR015421">
    <property type="entry name" value="PyrdxlP-dep_Trfase_major"/>
</dbReference>
<accession>W7BFB2</accession>
<dbReference type="STRING" id="1265818.MAQA_00600"/>
<keyword evidence="2" id="KW-1185">Reference proteome</keyword>
<organism evidence="1 2">
    <name type="scientific">Listeria aquatica FSL S10-1188</name>
    <dbReference type="NCBI Taxonomy" id="1265818"/>
    <lineage>
        <taxon>Bacteria</taxon>
        <taxon>Bacillati</taxon>
        <taxon>Bacillota</taxon>
        <taxon>Bacilli</taxon>
        <taxon>Bacillales</taxon>
        <taxon>Listeriaceae</taxon>
        <taxon>Listeria</taxon>
    </lineage>
</organism>
<sequence length="101" mass="10892">MTNAEDMKESYQATTFKLAGSGARNVGVLKEALQNVDGQLASDMYGSGEVIEKFEQKMARILGERSGGLFSKWYNGAANCLTYLVRSTQQSASRISSACAP</sequence>
<dbReference type="EMBL" id="AOCG01000001">
    <property type="protein sequence ID" value="EUJ21856.1"/>
    <property type="molecule type" value="Genomic_DNA"/>
</dbReference>
<evidence type="ECO:0000313" key="2">
    <source>
        <dbReference type="Proteomes" id="UP000019246"/>
    </source>
</evidence>
<dbReference type="AlphaFoldDB" id="W7BFB2"/>
<dbReference type="PATRIC" id="fig|1265818.5.peg.118"/>
<dbReference type="Gene3D" id="3.40.640.10">
    <property type="entry name" value="Type I PLP-dependent aspartate aminotransferase-like (Major domain)"/>
    <property type="match status" value="1"/>
</dbReference>
<reference evidence="1 2" key="1">
    <citation type="journal article" date="2014" name="Int. J. Syst. Evol. Microbiol.">
        <title>Listeria floridensis sp. nov., Listeria aquatica sp. nov., Listeria cornellensis sp. nov., Listeria riparia sp. nov. and Listeria grandensis sp. nov., from agricultural and natural environments.</title>
        <authorList>
            <person name="den Bakker H.C."/>
            <person name="Warchocki S."/>
            <person name="Wright E.M."/>
            <person name="Allred A.F."/>
            <person name="Ahlstrom C."/>
            <person name="Manuel C.S."/>
            <person name="Stasiewicz M.J."/>
            <person name="Burrell A."/>
            <person name="Roof S."/>
            <person name="Strawn L."/>
            <person name="Fortes E.D."/>
            <person name="Nightingale K.K."/>
            <person name="Kephart D."/>
            <person name="Wiedmann M."/>
        </authorList>
    </citation>
    <scope>NUCLEOTIDE SEQUENCE [LARGE SCALE GENOMIC DNA]</scope>
    <source>
        <strain evidence="1 2">FSL S10-1188</strain>
    </source>
</reference>
<dbReference type="Proteomes" id="UP000019246">
    <property type="component" value="Unassembled WGS sequence"/>
</dbReference>
<evidence type="ECO:0000313" key="1">
    <source>
        <dbReference type="EMBL" id="EUJ21856.1"/>
    </source>
</evidence>